<dbReference type="Gene3D" id="3.40.50.1110">
    <property type="entry name" value="SGNH hydrolase"/>
    <property type="match status" value="1"/>
</dbReference>
<dbReference type="InterPro" id="IPR051532">
    <property type="entry name" value="Ester_Hydrolysis_Enzymes"/>
</dbReference>
<dbReference type="SUPFAM" id="SSF52266">
    <property type="entry name" value="SGNH hydrolase"/>
    <property type="match status" value="1"/>
</dbReference>
<dbReference type="AlphaFoldDB" id="A0AAI8VMA0"/>
<keyword evidence="5" id="KW-1185">Reference proteome</keyword>
<dbReference type="InterPro" id="IPR013830">
    <property type="entry name" value="SGNH_hydro"/>
</dbReference>
<feature type="region of interest" description="Disordered" evidence="1">
    <location>
        <begin position="282"/>
        <end position="316"/>
    </location>
</feature>
<dbReference type="PANTHER" id="PTHR30383:SF31">
    <property type="entry name" value="SGNH HYDROLASE-TYPE ESTERASE DOMAIN-CONTAINING PROTEIN-RELATED"/>
    <property type="match status" value="1"/>
</dbReference>
<dbReference type="Pfam" id="PF13472">
    <property type="entry name" value="Lipase_GDSL_2"/>
    <property type="match status" value="1"/>
</dbReference>
<accession>A0AAI8VMA0</accession>
<reference evidence="4" key="1">
    <citation type="submission" date="2023-10" db="EMBL/GenBank/DDBJ databases">
        <authorList>
            <person name="Hackl T."/>
        </authorList>
    </citation>
    <scope>NUCLEOTIDE SEQUENCE</scope>
</reference>
<comment type="caution">
    <text evidence="4">The sequence shown here is derived from an EMBL/GenBank/DDBJ whole genome shotgun (WGS) entry which is preliminary data.</text>
</comment>
<evidence type="ECO:0000259" key="3">
    <source>
        <dbReference type="Pfam" id="PF13472"/>
    </source>
</evidence>
<proteinExistence type="predicted"/>
<evidence type="ECO:0000313" key="4">
    <source>
        <dbReference type="EMBL" id="CAJ2510450.1"/>
    </source>
</evidence>
<organism evidence="4 5">
    <name type="scientific">Anthostomella pinea</name>
    <dbReference type="NCBI Taxonomy" id="933095"/>
    <lineage>
        <taxon>Eukaryota</taxon>
        <taxon>Fungi</taxon>
        <taxon>Dikarya</taxon>
        <taxon>Ascomycota</taxon>
        <taxon>Pezizomycotina</taxon>
        <taxon>Sordariomycetes</taxon>
        <taxon>Xylariomycetidae</taxon>
        <taxon>Xylariales</taxon>
        <taxon>Xylariaceae</taxon>
        <taxon>Anthostomella</taxon>
    </lineage>
</organism>
<dbReference type="EMBL" id="CAUWAG010000014">
    <property type="protein sequence ID" value="CAJ2510450.1"/>
    <property type="molecule type" value="Genomic_DNA"/>
</dbReference>
<evidence type="ECO:0000313" key="5">
    <source>
        <dbReference type="Proteomes" id="UP001295740"/>
    </source>
</evidence>
<name>A0AAI8VMA0_9PEZI</name>
<feature type="compositionally biased region" description="Basic and acidic residues" evidence="1">
    <location>
        <begin position="294"/>
        <end position="316"/>
    </location>
</feature>
<dbReference type="InterPro" id="IPR036514">
    <property type="entry name" value="SGNH_hydro_sf"/>
</dbReference>
<feature type="domain" description="SGNH hydrolase-type esterase" evidence="3">
    <location>
        <begin position="120"/>
        <end position="261"/>
    </location>
</feature>
<keyword evidence="2" id="KW-1133">Transmembrane helix</keyword>
<feature type="transmembrane region" description="Helical" evidence="2">
    <location>
        <begin position="27"/>
        <end position="44"/>
    </location>
</feature>
<dbReference type="PANTHER" id="PTHR30383">
    <property type="entry name" value="THIOESTERASE 1/PROTEASE 1/LYSOPHOSPHOLIPASE L1"/>
    <property type="match status" value="1"/>
</dbReference>
<keyword evidence="2" id="KW-0812">Transmembrane</keyword>
<evidence type="ECO:0000256" key="2">
    <source>
        <dbReference type="SAM" id="Phobius"/>
    </source>
</evidence>
<dbReference type="Proteomes" id="UP001295740">
    <property type="component" value="Unassembled WGS sequence"/>
</dbReference>
<keyword evidence="2" id="KW-0472">Membrane</keyword>
<evidence type="ECO:0000256" key="1">
    <source>
        <dbReference type="SAM" id="MobiDB-lite"/>
    </source>
</evidence>
<sequence length="316" mass="35029">MVAAKPGTNYMCCHAAAARVLSRKTPIVIALLLLLCSLIVTFHYDTLDQQWQNLNLIPALRAAKQPPIADGIPLRVLFMGASVTRGDVSTGNLGYRAPLHDKMTAVGNPVNFVGSVRLGNFPDNDLEAFPGNRVDQIYVRALQIVPKTKPNLFVLHVGSNDCLQGWDTANFEWRVRELVEYLLKESPRGTVIMSTLLTNTVAGKEACILDVNIQMRRLASALQREGRPVVMAEMHCEQGLPDRPQPHHISPDGTHPFDEGYGMMTEIFWKAILEADERGFFQEPEDNGVPLDGNAEREAEEHLRVADDLVREAKGA</sequence>
<dbReference type="GO" id="GO:0004622">
    <property type="term" value="F:phosphatidylcholine lysophospholipase activity"/>
    <property type="evidence" value="ECO:0007669"/>
    <property type="project" value="TreeGrafter"/>
</dbReference>
<protein>
    <submittedName>
        <fullName evidence="4">Uu.00g051530.m01.CDS01</fullName>
    </submittedName>
</protein>
<gene>
    <name evidence="4" type="ORF">KHLLAP_LOCUS10918</name>
</gene>